<dbReference type="EMBL" id="KZ667070">
    <property type="protein sequence ID" value="PPR92478.1"/>
    <property type="molecule type" value="Genomic_DNA"/>
</dbReference>
<evidence type="ECO:0000313" key="3">
    <source>
        <dbReference type="Proteomes" id="UP000239757"/>
    </source>
</evidence>
<proteinExistence type="predicted"/>
<reference evidence="2 3" key="1">
    <citation type="submission" date="2015-01" db="EMBL/GenBank/DDBJ databases">
        <title>Genome of allotetraploid Gossypium barbadense reveals genomic plasticity and fiber elongation in cotton evolution.</title>
        <authorList>
            <person name="Chen X."/>
            <person name="Liu X."/>
            <person name="Zhao B."/>
            <person name="Zheng H."/>
            <person name="Hu Y."/>
            <person name="Lu G."/>
            <person name="Yang C."/>
            <person name="Chen J."/>
            <person name="Shan C."/>
            <person name="Zhang L."/>
            <person name="Zhou Y."/>
            <person name="Wang L."/>
            <person name="Guo W."/>
            <person name="Bai Y."/>
            <person name="Ruan J."/>
            <person name="Shangguan X."/>
            <person name="Mao Y."/>
            <person name="Jiang J."/>
            <person name="Zhu Y."/>
            <person name="Lei J."/>
            <person name="Kang H."/>
            <person name="Chen S."/>
            <person name="He X."/>
            <person name="Wang R."/>
            <person name="Wang Y."/>
            <person name="Chen J."/>
            <person name="Wang L."/>
            <person name="Yu S."/>
            <person name="Wang B."/>
            <person name="Wei J."/>
            <person name="Song S."/>
            <person name="Lu X."/>
            <person name="Gao Z."/>
            <person name="Gu W."/>
            <person name="Deng X."/>
            <person name="Ma D."/>
            <person name="Wang S."/>
            <person name="Liang W."/>
            <person name="Fang L."/>
            <person name="Cai C."/>
            <person name="Zhu X."/>
            <person name="Zhou B."/>
            <person name="Zhang Y."/>
            <person name="Chen Z."/>
            <person name="Xu S."/>
            <person name="Zhu R."/>
            <person name="Wang S."/>
            <person name="Zhang T."/>
            <person name="Zhao G."/>
        </authorList>
    </citation>
    <scope>NUCLEOTIDE SEQUENCE [LARGE SCALE GENOMIC DNA]</scope>
    <source>
        <strain evidence="3">cv. Xinhai21</strain>
        <tissue evidence="2">Leaf</tissue>
    </source>
</reference>
<name>A0A2P5WN12_GOSBA</name>
<evidence type="ECO:0000256" key="1">
    <source>
        <dbReference type="SAM" id="MobiDB-lite"/>
    </source>
</evidence>
<gene>
    <name evidence="2" type="ORF">GOBAR_AA28192</name>
</gene>
<organism evidence="2 3">
    <name type="scientific">Gossypium barbadense</name>
    <name type="common">Sea Island cotton</name>
    <name type="synonym">Hibiscus barbadensis</name>
    <dbReference type="NCBI Taxonomy" id="3634"/>
    <lineage>
        <taxon>Eukaryota</taxon>
        <taxon>Viridiplantae</taxon>
        <taxon>Streptophyta</taxon>
        <taxon>Embryophyta</taxon>
        <taxon>Tracheophyta</taxon>
        <taxon>Spermatophyta</taxon>
        <taxon>Magnoliopsida</taxon>
        <taxon>eudicotyledons</taxon>
        <taxon>Gunneridae</taxon>
        <taxon>Pentapetalae</taxon>
        <taxon>rosids</taxon>
        <taxon>malvids</taxon>
        <taxon>Malvales</taxon>
        <taxon>Malvaceae</taxon>
        <taxon>Malvoideae</taxon>
        <taxon>Gossypium</taxon>
    </lineage>
</organism>
<feature type="region of interest" description="Disordered" evidence="1">
    <location>
        <begin position="1"/>
        <end position="28"/>
    </location>
</feature>
<dbReference type="AlphaFoldDB" id="A0A2P5WN12"/>
<sequence>MGEIGVKSLGKEPYGLSGGGKLERPEEGDGSIGVWEWIVSMSLSFKVKRVMQHDVTKFQGMWVKDGGCLVQVA</sequence>
<protein>
    <submittedName>
        <fullName evidence="2">Uncharacterized protein</fullName>
    </submittedName>
</protein>
<accession>A0A2P5WN12</accession>
<evidence type="ECO:0000313" key="2">
    <source>
        <dbReference type="EMBL" id="PPR92478.1"/>
    </source>
</evidence>
<dbReference type="Proteomes" id="UP000239757">
    <property type="component" value="Unassembled WGS sequence"/>
</dbReference>